<evidence type="ECO:0008006" key="4">
    <source>
        <dbReference type="Google" id="ProtNLM"/>
    </source>
</evidence>
<sequence length="141" mass="15390">MRLTTAIVLYCTAALVPAAHAKTATGADPHPHRQEIAREMAHIDPSFRGEQRCDARAMGDVRRQHPDMSPDELVAYAFAEVKVAGVAVRAPGAAVRSKGSWYHLSYICQTTPDGLDIVSLDHVLGEKIPRSEWEPHSLVAP</sequence>
<proteinExistence type="predicted"/>
<evidence type="ECO:0000256" key="1">
    <source>
        <dbReference type="SAM" id="SignalP"/>
    </source>
</evidence>
<dbReference type="Proteomes" id="UP001235094">
    <property type="component" value="Unassembled WGS sequence"/>
</dbReference>
<comment type="caution">
    <text evidence="2">The sequence shown here is derived from an EMBL/GenBank/DDBJ whole genome shotgun (WGS) entry which is preliminary data.</text>
</comment>
<dbReference type="RefSeq" id="WP_306891568.1">
    <property type="nucleotide sequence ID" value="NZ_JAUSVR010000018.1"/>
</dbReference>
<accession>A0ABU0LW15</accession>
<keyword evidence="1" id="KW-0732">Signal</keyword>
<protein>
    <recommendedName>
        <fullName evidence="4">DUF930 domain-containing protein</fullName>
    </recommendedName>
</protein>
<dbReference type="Pfam" id="PF06059">
    <property type="entry name" value="DUF930"/>
    <property type="match status" value="1"/>
</dbReference>
<dbReference type="EMBL" id="JAUSVR010000018">
    <property type="protein sequence ID" value="MDQ0512922.1"/>
    <property type="molecule type" value="Genomic_DNA"/>
</dbReference>
<feature type="signal peptide" evidence="1">
    <location>
        <begin position="1"/>
        <end position="21"/>
    </location>
</feature>
<gene>
    <name evidence="2" type="ORF">QOZ99_003838</name>
</gene>
<organism evidence="2 3">
    <name type="scientific">Ancylobacter amanitiformis</name>
    <dbReference type="NCBI Taxonomy" id="217069"/>
    <lineage>
        <taxon>Bacteria</taxon>
        <taxon>Pseudomonadati</taxon>
        <taxon>Pseudomonadota</taxon>
        <taxon>Alphaproteobacteria</taxon>
        <taxon>Hyphomicrobiales</taxon>
        <taxon>Xanthobacteraceae</taxon>
        <taxon>Ancylobacter</taxon>
    </lineage>
</organism>
<name>A0ABU0LW15_9HYPH</name>
<evidence type="ECO:0000313" key="2">
    <source>
        <dbReference type="EMBL" id="MDQ0512922.1"/>
    </source>
</evidence>
<feature type="chain" id="PRO_5046666751" description="DUF930 domain-containing protein" evidence="1">
    <location>
        <begin position="22"/>
        <end position="141"/>
    </location>
</feature>
<evidence type="ECO:0000313" key="3">
    <source>
        <dbReference type="Proteomes" id="UP001235094"/>
    </source>
</evidence>
<reference evidence="2 3" key="1">
    <citation type="submission" date="2023-07" db="EMBL/GenBank/DDBJ databases">
        <title>Genomic Encyclopedia of Type Strains, Phase IV (KMG-IV): sequencing the most valuable type-strain genomes for metagenomic binning, comparative biology and taxonomic classification.</title>
        <authorList>
            <person name="Goeker M."/>
        </authorList>
    </citation>
    <scope>NUCLEOTIDE SEQUENCE [LARGE SCALE GENOMIC DNA]</scope>
    <source>
        <strain evidence="2 3">DSM 15561</strain>
    </source>
</reference>
<keyword evidence="3" id="KW-1185">Reference proteome</keyword>
<dbReference type="InterPro" id="IPR009273">
    <property type="entry name" value="DUF930"/>
</dbReference>